<keyword evidence="2" id="KW-1185">Reference proteome</keyword>
<protein>
    <submittedName>
        <fullName evidence="1">Uncharacterized protein</fullName>
    </submittedName>
</protein>
<evidence type="ECO:0000313" key="1">
    <source>
        <dbReference type="EMBL" id="BBX04207.1"/>
    </source>
</evidence>
<reference evidence="1 2" key="1">
    <citation type="journal article" date="2019" name="Emerg. Microbes Infect.">
        <title>Comprehensive subspecies identification of 175 nontuberculous mycobacteria species based on 7547 genomic profiles.</title>
        <authorList>
            <person name="Matsumoto Y."/>
            <person name="Kinjo T."/>
            <person name="Motooka D."/>
            <person name="Nabeya D."/>
            <person name="Jung N."/>
            <person name="Uechi K."/>
            <person name="Horii T."/>
            <person name="Iida T."/>
            <person name="Fujita J."/>
            <person name="Nakamura S."/>
        </authorList>
    </citation>
    <scope>NUCLEOTIDE SEQUENCE [LARGE SCALE GENOMIC DNA]</scope>
    <source>
        <strain evidence="1 2">JCM 6375</strain>
    </source>
</reference>
<dbReference type="Proteomes" id="UP000466681">
    <property type="component" value="Chromosome"/>
</dbReference>
<organism evidence="1 2">
    <name type="scientific">Mycolicibacterium moriokaense</name>
    <dbReference type="NCBI Taxonomy" id="39691"/>
    <lineage>
        <taxon>Bacteria</taxon>
        <taxon>Bacillati</taxon>
        <taxon>Actinomycetota</taxon>
        <taxon>Actinomycetes</taxon>
        <taxon>Mycobacteriales</taxon>
        <taxon>Mycobacteriaceae</taxon>
        <taxon>Mycolicibacterium</taxon>
    </lineage>
</organism>
<accession>A0AAD1HF04</accession>
<evidence type="ECO:0000313" key="2">
    <source>
        <dbReference type="Proteomes" id="UP000466681"/>
    </source>
</evidence>
<gene>
    <name evidence="1" type="ORF">MMOR_51430</name>
</gene>
<dbReference type="KEGG" id="mmor:MMOR_51430"/>
<sequence length="115" mass="12558">MPTIEGMEPVEINAGAWYLRAPRDDELINDRPALASMGEADPDYIARCTAQWATDTGYTWAVCEPTTGEMLAEVRVDPQAATLTTRAREGHDDAAEIAEQSVRRFASAMLGLTIT</sequence>
<dbReference type="AlphaFoldDB" id="A0AAD1HF04"/>
<proteinExistence type="predicted"/>
<name>A0AAD1HF04_9MYCO</name>
<dbReference type="EMBL" id="AP022560">
    <property type="protein sequence ID" value="BBX04207.1"/>
    <property type="molecule type" value="Genomic_DNA"/>
</dbReference>